<dbReference type="OrthoDB" id="9813965at2"/>
<dbReference type="STRING" id="1121421.SAMN02745123_02275"/>
<evidence type="ECO:0000313" key="5">
    <source>
        <dbReference type="Proteomes" id="UP000183997"/>
    </source>
</evidence>
<proteinExistence type="predicted"/>
<dbReference type="InterPro" id="IPR036163">
    <property type="entry name" value="HMA_dom_sf"/>
</dbReference>
<keyword evidence="1" id="KW-0479">Metal-binding</keyword>
<dbReference type="GO" id="GO:0005507">
    <property type="term" value="F:copper ion binding"/>
    <property type="evidence" value="ECO:0007669"/>
    <property type="project" value="InterPro"/>
</dbReference>
<dbReference type="InterPro" id="IPR006122">
    <property type="entry name" value="HMA_Cu_ion-bd"/>
</dbReference>
<dbReference type="PRINTS" id="PR00944">
    <property type="entry name" value="CUEXPORT"/>
</dbReference>
<dbReference type="Gene3D" id="3.30.70.100">
    <property type="match status" value="1"/>
</dbReference>
<gene>
    <name evidence="4" type="ORF">SAMN02745123_02275</name>
</gene>
<feature type="domain" description="HMA" evidence="3">
    <location>
        <begin position="3"/>
        <end position="69"/>
    </location>
</feature>
<dbReference type="EMBL" id="FRAR01000016">
    <property type="protein sequence ID" value="SHK54950.1"/>
    <property type="molecule type" value="Genomic_DNA"/>
</dbReference>
<sequence>MVVNAELNVEGMSCDHCTAAVKNSVTALDGVEKVSVDLSAKKVTVRYDDSKARLVDIKQALMEKGYAVMEI</sequence>
<dbReference type="NCBIfam" id="TIGR00003">
    <property type="entry name" value="copper ion binding protein"/>
    <property type="match status" value="1"/>
</dbReference>
<dbReference type="PROSITE" id="PS50846">
    <property type="entry name" value="HMA_2"/>
    <property type="match status" value="1"/>
</dbReference>
<dbReference type="InterPro" id="IPR006121">
    <property type="entry name" value="HMA_dom"/>
</dbReference>
<dbReference type="PROSITE" id="PS01047">
    <property type="entry name" value="HMA_1"/>
    <property type="match status" value="1"/>
</dbReference>
<dbReference type="AlphaFoldDB" id="A0A1M6TDA2"/>
<dbReference type="CDD" id="cd00371">
    <property type="entry name" value="HMA"/>
    <property type="match status" value="1"/>
</dbReference>
<dbReference type="RefSeq" id="WP_072914357.1">
    <property type="nucleotide sequence ID" value="NZ_FRAR01000016.1"/>
</dbReference>
<dbReference type="Pfam" id="PF00403">
    <property type="entry name" value="HMA"/>
    <property type="match status" value="1"/>
</dbReference>
<keyword evidence="2" id="KW-0186">Copper</keyword>
<evidence type="ECO:0000256" key="1">
    <source>
        <dbReference type="ARBA" id="ARBA00022723"/>
    </source>
</evidence>
<dbReference type="GO" id="GO:0006825">
    <property type="term" value="P:copper ion transport"/>
    <property type="evidence" value="ECO:0007669"/>
    <property type="project" value="InterPro"/>
</dbReference>
<dbReference type="FunFam" id="3.30.70.100:FF:000001">
    <property type="entry name" value="ATPase copper transporting beta"/>
    <property type="match status" value="1"/>
</dbReference>
<dbReference type="InterPro" id="IPR017969">
    <property type="entry name" value="Heavy-metal-associated_CS"/>
</dbReference>
<evidence type="ECO:0000313" key="4">
    <source>
        <dbReference type="EMBL" id="SHK54950.1"/>
    </source>
</evidence>
<organism evidence="4 5">
    <name type="scientific">Desulforamulus aeronauticus DSM 10349</name>
    <dbReference type="NCBI Taxonomy" id="1121421"/>
    <lineage>
        <taxon>Bacteria</taxon>
        <taxon>Bacillati</taxon>
        <taxon>Bacillota</taxon>
        <taxon>Clostridia</taxon>
        <taxon>Eubacteriales</taxon>
        <taxon>Peptococcaceae</taxon>
        <taxon>Desulforamulus</taxon>
    </lineage>
</organism>
<keyword evidence="5" id="KW-1185">Reference proteome</keyword>
<dbReference type="Proteomes" id="UP000183997">
    <property type="component" value="Unassembled WGS sequence"/>
</dbReference>
<evidence type="ECO:0000256" key="2">
    <source>
        <dbReference type="ARBA" id="ARBA00023008"/>
    </source>
</evidence>
<dbReference type="InterPro" id="IPR000428">
    <property type="entry name" value="Cu-bd"/>
</dbReference>
<protein>
    <submittedName>
        <fullName evidence="4">Copper chaperone</fullName>
    </submittedName>
</protein>
<accession>A0A1M6TDA2</accession>
<reference evidence="5" key="1">
    <citation type="submission" date="2016-11" db="EMBL/GenBank/DDBJ databases">
        <authorList>
            <person name="Varghese N."/>
            <person name="Submissions S."/>
        </authorList>
    </citation>
    <scope>NUCLEOTIDE SEQUENCE [LARGE SCALE GENOMIC DNA]</scope>
    <source>
        <strain evidence="5">DSM 10349</strain>
    </source>
</reference>
<name>A0A1M6TDA2_9FIRM</name>
<dbReference type="SUPFAM" id="SSF55008">
    <property type="entry name" value="HMA, heavy metal-associated domain"/>
    <property type="match status" value="1"/>
</dbReference>
<evidence type="ECO:0000259" key="3">
    <source>
        <dbReference type="PROSITE" id="PS50846"/>
    </source>
</evidence>